<keyword evidence="3" id="KW-1185">Reference proteome</keyword>
<feature type="region of interest" description="Disordered" evidence="1">
    <location>
        <begin position="1"/>
        <end position="38"/>
    </location>
</feature>
<dbReference type="Proteomes" id="UP001604277">
    <property type="component" value="Unassembled WGS sequence"/>
</dbReference>
<reference evidence="3" key="1">
    <citation type="submission" date="2024-07" db="EMBL/GenBank/DDBJ databases">
        <title>Two chromosome-level genome assemblies of Korean endemic species Abeliophyllum distichum and Forsythia ovata (Oleaceae).</title>
        <authorList>
            <person name="Jang H."/>
        </authorList>
    </citation>
    <scope>NUCLEOTIDE SEQUENCE [LARGE SCALE GENOMIC DNA]</scope>
</reference>
<accession>A0ABD1TSH7</accession>
<protein>
    <submittedName>
        <fullName evidence="2">Uncharacterized protein</fullName>
    </submittedName>
</protein>
<evidence type="ECO:0000313" key="3">
    <source>
        <dbReference type="Proteomes" id="UP001604277"/>
    </source>
</evidence>
<name>A0ABD1TSH7_9LAMI</name>
<evidence type="ECO:0000256" key="1">
    <source>
        <dbReference type="SAM" id="MobiDB-lite"/>
    </source>
</evidence>
<dbReference type="AlphaFoldDB" id="A0ABD1TSH7"/>
<sequence>MLTCQKKKSLRQRKGKGIGNPFEAVESGGGGESVSPRTHRVNLGVNSKEMFLVEGWVDHVMELLEGHEDPDSDPESWACNQYHSDLSLSNFIKLRDHYRVPEGVRLFF</sequence>
<evidence type="ECO:0000313" key="2">
    <source>
        <dbReference type="EMBL" id="KAL2515686.1"/>
    </source>
</evidence>
<gene>
    <name evidence="2" type="ORF">Fot_29657</name>
</gene>
<feature type="compositionally biased region" description="Basic residues" evidence="1">
    <location>
        <begin position="1"/>
        <end position="16"/>
    </location>
</feature>
<comment type="caution">
    <text evidence="2">The sequence shown here is derived from an EMBL/GenBank/DDBJ whole genome shotgun (WGS) entry which is preliminary data.</text>
</comment>
<dbReference type="EMBL" id="JBFOLJ010000008">
    <property type="protein sequence ID" value="KAL2515686.1"/>
    <property type="molecule type" value="Genomic_DNA"/>
</dbReference>
<proteinExistence type="predicted"/>
<organism evidence="2 3">
    <name type="scientific">Forsythia ovata</name>
    <dbReference type="NCBI Taxonomy" id="205694"/>
    <lineage>
        <taxon>Eukaryota</taxon>
        <taxon>Viridiplantae</taxon>
        <taxon>Streptophyta</taxon>
        <taxon>Embryophyta</taxon>
        <taxon>Tracheophyta</taxon>
        <taxon>Spermatophyta</taxon>
        <taxon>Magnoliopsida</taxon>
        <taxon>eudicotyledons</taxon>
        <taxon>Gunneridae</taxon>
        <taxon>Pentapetalae</taxon>
        <taxon>asterids</taxon>
        <taxon>lamiids</taxon>
        <taxon>Lamiales</taxon>
        <taxon>Oleaceae</taxon>
        <taxon>Forsythieae</taxon>
        <taxon>Forsythia</taxon>
    </lineage>
</organism>